<evidence type="ECO:0000256" key="11">
    <source>
        <dbReference type="PROSITE-ProRule" id="PRU00239"/>
    </source>
</evidence>
<keyword evidence="7" id="KW-0442">Lipid degradation</keyword>
<keyword evidence="4" id="KW-0732">Signal</keyword>
<dbReference type="PANTHER" id="PTHR12370:SF7">
    <property type="entry name" value="PHOSPHOLIPASE B-LIKE 2-RELATED"/>
    <property type="match status" value="1"/>
</dbReference>
<dbReference type="Pfam" id="PF04916">
    <property type="entry name" value="Phospholip_B"/>
    <property type="match status" value="1"/>
</dbReference>
<dbReference type="SMR" id="A0A7I8X0K9"/>
<dbReference type="EMBL" id="CAJFDI010000006">
    <property type="protein sequence ID" value="CAD5234259.1"/>
    <property type="molecule type" value="Genomic_DNA"/>
</dbReference>
<dbReference type="SUPFAM" id="SSF49758">
    <property type="entry name" value="Calpain large subunit, middle domain (domain III)"/>
    <property type="match status" value="1"/>
</dbReference>
<dbReference type="PROSITE" id="PS00139">
    <property type="entry name" value="THIOL_PROTEASE_CYS"/>
    <property type="match status" value="1"/>
</dbReference>
<comment type="similarity">
    <text evidence="1">Belongs to the peptidase C2 family.</text>
</comment>
<dbReference type="Proteomes" id="UP000582659">
    <property type="component" value="Unassembled WGS sequence"/>
</dbReference>
<keyword evidence="9" id="KW-0325">Glycoprotein</keyword>
<dbReference type="GO" id="GO:0006508">
    <property type="term" value="P:proteolysis"/>
    <property type="evidence" value="ECO:0007669"/>
    <property type="project" value="UniProtKB-KW"/>
</dbReference>
<dbReference type="OrthoDB" id="424753at2759"/>
<keyword evidence="3 11" id="KW-0645">Protease</keyword>
<dbReference type="PROSITE" id="PS50203">
    <property type="entry name" value="CALPAIN_CAT"/>
    <property type="match status" value="1"/>
</dbReference>
<protein>
    <submittedName>
        <fullName evidence="13">(pine wood nematode) hypothetical protein</fullName>
    </submittedName>
</protein>
<evidence type="ECO:0000256" key="6">
    <source>
        <dbReference type="ARBA" id="ARBA00022807"/>
    </source>
</evidence>
<evidence type="ECO:0000256" key="10">
    <source>
        <dbReference type="PIRSR" id="PIRSR622684-1"/>
    </source>
</evidence>
<reference evidence="13" key="1">
    <citation type="submission" date="2020-09" db="EMBL/GenBank/DDBJ databases">
        <authorList>
            <person name="Kikuchi T."/>
        </authorList>
    </citation>
    <scope>NUCLEOTIDE SEQUENCE</scope>
    <source>
        <strain evidence="13">Ka4C1</strain>
    </source>
</reference>
<dbReference type="InterPro" id="IPR022683">
    <property type="entry name" value="Calpain_III"/>
</dbReference>
<dbReference type="InterPro" id="IPR000169">
    <property type="entry name" value="Pept_cys_AS"/>
</dbReference>
<name>A0A7I8X0K9_BURXY</name>
<dbReference type="CDD" id="cd00044">
    <property type="entry name" value="CysPc"/>
    <property type="match status" value="1"/>
</dbReference>
<dbReference type="Pfam" id="PF00648">
    <property type="entry name" value="Peptidase_C2"/>
    <property type="match status" value="1"/>
</dbReference>
<dbReference type="InterPro" id="IPR001300">
    <property type="entry name" value="Peptidase_C2_calpain_cat"/>
</dbReference>
<evidence type="ECO:0000256" key="1">
    <source>
        <dbReference type="ARBA" id="ARBA00007623"/>
    </source>
</evidence>
<evidence type="ECO:0000256" key="8">
    <source>
        <dbReference type="ARBA" id="ARBA00023098"/>
    </source>
</evidence>
<feature type="active site" evidence="10 11">
    <location>
        <position position="117"/>
    </location>
</feature>
<dbReference type="GO" id="GO:0005576">
    <property type="term" value="C:extracellular region"/>
    <property type="evidence" value="ECO:0007669"/>
    <property type="project" value="TreeGrafter"/>
</dbReference>
<dbReference type="AlphaFoldDB" id="A0A7I8X0K9"/>
<dbReference type="SMART" id="SM00230">
    <property type="entry name" value="CysPc"/>
    <property type="match status" value="1"/>
</dbReference>
<feature type="domain" description="Calpain catalytic" evidence="12">
    <location>
        <begin position="62"/>
        <end position="388"/>
    </location>
</feature>
<keyword evidence="8" id="KW-0443">Lipid metabolism</keyword>
<dbReference type="InterPro" id="IPR022684">
    <property type="entry name" value="Calpain_cysteine_protease"/>
</dbReference>
<organism evidence="13 14">
    <name type="scientific">Bursaphelenchus xylophilus</name>
    <name type="common">Pinewood nematode worm</name>
    <name type="synonym">Aphelenchoides xylophilus</name>
    <dbReference type="NCBI Taxonomy" id="6326"/>
    <lineage>
        <taxon>Eukaryota</taxon>
        <taxon>Metazoa</taxon>
        <taxon>Ecdysozoa</taxon>
        <taxon>Nematoda</taxon>
        <taxon>Chromadorea</taxon>
        <taxon>Rhabditida</taxon>
        <taxon>Tylenchina</taxon>
        <taxon>Tylenchomorpha</taxon>
        <taxon>Aphelenchoidea</taxon>
        <taxon>Aphelenchoididae</taxon>
        <taxon>Bursaphelenchus</taxon>
    </lineage>
</organism>
<evidence type="ECO:0000256" key="2">
    <source>
        <dbReference type="ARBA" id="ARBA00007835"/>
    </source>
</evidence>
<dbReference type="Proteomes" id="UP000659654">
    <property type="component" value="Unassembled WGS sequence"/>
</dbReference>
<dbReference type="SMART" id="SM00720">
    <property type="entry name" value="calpain_III"/>
    <property type="match status" value="1"/>
</dbReference>
<comment type="similarity">
    <text evidence="2">Belongs to the phospholipase B-like family.</text>
</comment>
<dbReference type="InterPro" id="IPR007000">
    <property type="entry name" value="PLipase_B-like"/>
</dbReference>
<feature type="active site" evidence="10 11">
    <location>
        <position position="329"/>
    </location>
</feature>
<dbReference type="GO" id="GO:0004198">
    <property type="term" value="F:calcium-dependent cysteine-type endopeptidase activity"/>
    <property type="evidence" value="ECO:0007669"/>
    <property type="project" value="InterPro"/>
</dbReference>
<sequence length="1269" mass="144893">MIMKKETSSPIQHKKDAAPSIGWIGVGVGMSKMRLSRLRKVSRLDGQDFHRLKRECLKGQHLFVDPEFPPTNVSLFLDRNRSADIVWKRPSELCDNPRLFVEGASPNDVTQGILGNCWFVSACSALTHNEALLEKVIPDANGQEWGPNYSGIFLFQFWRFGEWIQVVIDDLLPTKDGKLLFARSKTPNEFWSALLEKAFAKLYGCYENLVGGQLADALQDVSGGVAETINVKKYFHEEQKSTPTDLFRLLRTAFDQQALIVAAIAAKSKEDIETSLHCGLVVGHAYAVTAVRYIQLDTASPSNSEEFDHSTASRIFSTPLRKMMIRLQNPWGEKEWNGPWSDDSPEWEQVSSAHKAELGITVDEDGEFWMPWDEFIRYFTDISVCQLFNTSAAKKSKAFQLRYHEFVAFDRWTTNNVKLGAPNDRAGGCANFPGTFCLNPQYCFDIKHAQELMLALTQKEVPPVTGKQREPFITIGMHVMRVECNRKYRIHQAIDPVGTSDYVGSRSVYLHLKGMIPGRYIVIPTTYAPREQTEFMLRIYSNENLRPRLLDDDFPIFEMFGIRACNQPKTVSRIKIYDLQIRLDSPKHVSIVITHEGQRHQSPLHFVDKETISIDESFILHSKFVCQKISAEVWTLSKKGILKCFARSSLQIKLDNDSSEEILDVKKVKGMGNDIIGRISLKISSFDDPYYLSANGFRDDSNEYFADSTEESYGGEEQVYKRFLKSKVRLETASTEGRDTYYTYKSICYVDGVPQIVDGFDCRNQVASGRHQNSINASGWSYLEIETFNSADPDVQAYAAGVLEGVLGRTVLEYALQNTMYTYCDGFSQYCERLNKYLNANLAYIKEKIESAPKDDLYWQSVKRVMLQLSGVWDGFKGRKFDPKINYKVTPVYLININGELYDLEKKFNKTKDPVNALEGEKCSGFVKITPNNEDILISQVTMSGFQNLLRVLKMYKFGYQKYNYPGHTTTFSSYPGMLYSSDDFALTSAGLAVIETTVSIFNTKVLDAVKPEGQLHTWIRAIIANQLARTGREWCKVFARHNSGTYNNQWVVLDYKLFTPKKELPEFGLLYVLEQMPGNIVYADETEYLKRNTYFASYNLPFYESTAKLSGFDIKGPEFYWFNWTDCPRANIFRRDHSKVVDLDTLTTLMRYNDYTHEPFSRCNCTPPYTAEAAISARGDLNPANGTFPIPGMGHVNHGALDYKGTNYQLFQQLRFRAWGGPTYGNVPPFQWSKSDLAKTVKHIGHPDLWKFTLVEHKWETFDVKVEL</sequence>
<dbReference type="InterPro" id="IPR036213">
    <property type="entry name" value="Calpain_III_sf"/>
</dbReference>
<keyword evidence="14" id="KW-1185">Reference proteome</keyword>
<evidence type="ECO:0000256" key="4">
    <source>
        <dbReference type="ARBA" id="ARBA00022729"/>
    </source>
</evidence>
<dbReference type="EMBL" id="CAJFCV020000006">
    <property type="protein sequence ID" value="CAG9129948.1"/>
    <property type="molecule type" value="Genomic_DNA"/>
</dbReference>
<dbReference type="GO" id="GO:0004620">
    <property type="term" value="F:phospholipase activity"/>
    <property type="evidence" value="ECO:0007669"/>
    <property type="project" value="InterPro"/>
</dbReference>
<dbReference type="PANTHER" id="PTHR12370">
    <property type="entry name" value="PHOSPHOLIPASE B-RELATED"/>
    <property type="match status" value="1"/>
</dbReference>
<evidence type="ECO:0000313" key="13">
    <source>
        <dbReference type="EMBL" id="CAD5234259.1"/>
    </source>
</evidence>
<dbReference type="InterPro" id="IPR038765">
    <property type="entry name" value="Papain-like_cys_pep_sf"/>
</dbReference>
<dbReference type="Gene3D" id="3.60.60.30">
    <property type="match status" value="1"/>
</dbReference>
<dbReference type="PRINTS" id="PR00704">
    <property type="entry name" value="CALPAIN"/>
</dbReference>
<dbReference type="GO" id="GO:0009395">
    <property type="term" value="P:phospholipid catabolic process"/>
    <property type="evidence" value="ECO:0007669"/>
    <property type="project" value="TreeGrafter"/>
</dbReference>
<evidence type="ECO:0000313" key="14">
    <source>
        <dbReference type="Proteomes" id="UP000659654"/>
    </source>
</evidence>
<evidence type="ECO:0000259" key="12">
    <source>
        <dbReference type="PROSITE" id="PS50203"/>
    </source>
</evidence>
<keyword evidence="6 11" id="KW-0788">Thiol protease</keyword>
<accession>A0A7I8X0K9</accession>
<evidence type="ECO:0000256" key="3">
    <source>
        <dbReference type="ARBA" id="ARBA00022670"/>
    </source>
</evidence>
<gene>
    <name evidence="13" type="ORF">BXYJ_LOCUS14350</name>
</gene>
<proteinExistence type="inferred from homology"/>
<dbReference type="SUPFAM" id="SSF54001">
    <property type="entry name" value="Cysteine proteinases"/>
    <property type="match status" value="1"/>
</dbReference>
<feature type="active site" evidence="10 11">
    <location>
        <position position="284"/>
    </location>
</feature>
<evidence type="ECO:0000256" key="9">
    <source>
        <dbReference type="ARBA" id="ARBA00023180"/>
    </source>
</evidence>
<comment type="caution">
    <text evidence="13">The sequence shown here is derived from an EMBL/GenBank/DDBJ whole genome shotgun (WGS) entry which is preliminary data.</text>
</comment>
<dbReference type="Gene3D" id="2.60.120.380">
    <property type="match status" value="1"/>
</dbReference>
<dbReference type="Gene3D" id="3.90.70.10">
    <property type="entry name" value="Cysteine proteinases"/>
    <property type="match status" value="1"/>
</dbReference>
<dbReference type="Pfam" id="PF01067">
    <property type="entry name" value="Calpain_III"/>
    <property type="match status" value="1"/>
</dbReference>
<keyword evidence="5 11" id="KW-0378">Hydrolase</keyword>
<evidence type="ECO:0000256" key="7">
    <source>
        <dbReference type="ARBA" id="ARBA00022963"/>
    </source>
</evidence>
<evidence type="ECO:0000256" key="5">
    <source>
        <dbReference type="ARBA" id="ARBA00022801"/>
    </source>
</evidence>
<dbReference type="InterPro" id="IPR022682">
    <property type="entry name" value="Calpain_domain_III"/>
</dbReference>